<protein>
    <recommendedName>
        <fullName evidence="5">5-formyltetrahydrofolate cyclo-ligase</fullName>
        <ecNumber evidence="5">6.3.3.2</ecNumber>
    </recommendedName>
</protein>
<comment type="caution">
    <text evidence="6">The sequence shown here is derived from an EMBL/GenBank/DDBJ whole genome shotgun (WGS) entry which is preliminary data.</text>
</comment>
<comment type="cofactor">
    <cofactor evidence="5">
        <name>Mg(2+)</name>
        <dbReference type="ChEBI" id="CHEBI:18420"/>
    </cofactor>
</comment>
<accession>A0A840UF85</accession>
<dbReference type="PANTHER" id="PTHR23407:SF1">
    <property type="entry name" value="5-FORMYLTETRAHYDROFOLATE CYCLO-LIGASE"/>
    <property type="match status" value="1"/>
</dbReference>
<feature type="binding site" evidence="4">
    <location>
        <begin position="19"/>
        <end position="23"/>
    </location>
    <ligand>
        <name>ATP</name>
        <dbReference type="ChEBI" id="CHEBI:30616"/>
    </ligand>
</feature>
<dbReference type="Proteomes" id="UP000591735">
    <property type="component" value="Unassembled WGS sequence"/>
</dbReference>
<evidence type="ECO:0000256" key="3">
    <source>
        <dbReference type="ARBA" id="ARBA00022840"/>
    </source>
</evidence>
<keyword evidence="6" id="KW-0436">Ligase</keyword>
<evidence type="ECO:0000313" key="6">
    <source>
        <dbReference type="EMBL" id="MBB5319836.1"/>
    </source>
</evidence>
<dbReference type="SUPFAM" id="SSF100950">
    <property type="entry name" value="NagB/RpiA/CoA transferase-like"/>
    <property type="match status" value="1"/>
</dbReference>
<comment type="similarity">
    <text evidence="1 5">Belongs to the 5-formyltetrahydrofolate cyclo-ligase family.</text>
</comment>
<keyword evidence="3 4" id="KW-0067">ATP-binding</keyword>
<dbReference type="NCBIfam" id="TIGR02727">
    <property type="entry name" value="MTHFS_bact"/>
    <property type="match status" value="1"/>
</dbReference>
<evidence type="ECO:0000256" key="1">
    <source>
        <dbReference type="ARBA" id="ARBA00010638"/>
    </source>
</evidence>
<dbReference type="GO" id="GO:0030272">
    <property type="term" value="F:5-formyltetrahydrofolate cyclo-ligase activity"/>
    <property type="evidence" value="ECO:0007669"/>
    <property type="project" value="UniProtKB-EC"/>
</dbReference>
<dbReference type="Pfam" id="PF01812">
    <property type="entry name" value="5-FTHF_cyc-lig"/>
    <property type="match status" value="1"/>
</dbReference>
<dbReference type="Gene3D" id="3.40.50.10420">
    <property type="entry name" value="NagB/RpiA/CoA transferase-like"/>
    <property type="match status" value="1"/>
</dbReference>
<dbReference type="GO" id="GO:0046872">
    <property type="term" value="F:metal ion binding"/>
    <property type="evidence" value="ECO:0007669"/>
    <property type="project" value="UniProtKB-KW"/>
</dbReference>
<dbReference type="InterPro" id="IPR024185">
    <property type="entry name" value="FTHF_cligase-like_sf"/>
</dbReference>
<feature type="binding site" evidence="4">
    <location>
        <position position="65"/>
    </location>
    <ligand>
        <name>substrate</name>
    </ligand>
</feature>
<keyword evidence="2 4" id="KW-0547">Nucleotide-binding</keyword>
<dbReference type="EC" id="6.3.3.2" evidence="5"/>
<dbReference type="GO" id="GO:0035999">
    <property type="term" value="P:tetrahydrofolate interconversion"/>
    <property type="evidence" value="ECO:0007669"/>
    <property type="project" value="TreeGrafter"/>
</dbReference>
<dbReference type="PIRSF" id="PIRSF006806">
    <property type="entry name" value="FTHF_cligase"/>
    <property type="match status" value="1"/>
</dbReference>
<feature type="binding site" evidence="4">
    <location>
        <begin position="150"/>
        <end position="158"/>
    </location>
    <ligand>
        <name>ATP</name>
        <dbReference type="ChEBI" id="CHEBI:30616"/>
    </ligand>
</feature>
<reference evidence="6 7" key="1">
    <citation type="submission" date="2020-08" db="EMBL/GenBank/DDBJ databases">
        <title>Genomic Encyclopedia of Type Strains, Phase IV (KMG-IV): sequencing the most valuable type-strain genomes for metagenomic binning, comparative biology and taxonomic classification.</title>
        <authorList>
            <person name="Goeker M."/>
        </authorList>
    </citation>
    <scope>NUCLEOTIDE SEQUENCE [LARGE SCALE GENOMIC DNA]</scope>
    <source>
        <strain evidence="6 7">DSM 22359</strain>
    </source>
</reference>
<sequence>MPQYHPRQAFEPHPDNLSRSQLRKHLRQQRRALSFEQQQRAAEGLALNLLRHPDLHRARHIAVYLPNDGEIDPGLYMDLGRRKGIQFYLPILHPIHTGRLVFSPYRDGVELKANRFGIPEPSFRASRRRPPWALDAVLFPLVGFDANGGRLGMGGGFYDRTFAFSRLRPGMAPKLIGLAHEFQRVDELPVESWDVPLQGVVTDRHCYRFRRGTLPPKTDS</sequence>
<dbReference type="InterPro" id="IPR037171">
    <property type="entry name" value="NagB/RpiA_transferase-like"/>
</dbReference>
<dbReference type="RefSeq" id="WP_183699052.1">
    <property type="nucleotide sequence ID" value="NZ_JACHFE010000001.1"/>
</dbReference>
<evidence type="ECO:0000313" key="7">
    <source>
        <dbReference type="Proteomes" id="UP000591735"/>
    </source>
</evidence>
<dbReference type="AlphaFoldDB" id="A0A840UF85"/>
<proteinExistence type="inferred from homology"/>
<keyword evidence="5" id="KW-0460">Magnesium</keyword>
<dbReference type="GO" id="GO:0005524">
    <property type="term" value="F:ATP binding"/>
    <property type="evidence" value="ECO:0007669"/>
    <property type="project" value="UniProtKB-KW"/>
</dbReference>
<dbReference type="EMBL" id="JACHFE010000001">
    <property type="protein sequence ID" value="MBB5319836.1"/>
    <property type="molecule type" value="Genomic_DNA"/>
</dbReference>
<organism evidence="6 7">
    <name type="scientific">Marinobacter oulmenensis</name>
    <dbReference type="NCBI Taxonomy" id="643747"/>
    <lineage>
        <taxon>Bacteria</taxon>
        <taxon>Pseudomonadati</taxon>
        <taxon>Pseudomonadota</taxon>
        <taxon>Gammaproteobacteria</taxon>
        <taxon>Pseudomonadales</taxon>
        <taxon>Marinobacteraceae</taxon>
        <taxon>Marinobacter</taxon>
    </lineage>
</organism>
<evidence type="ECO:0000256" key="5">
    <source>
        <dbReference type="RuleBase" id="RU361279"/>
    </source>
</evidence>
<dbReference type="GO" id="GO:0009396">
    <property type="term" value="P:folic acid-containing compound biosynthetic process"/>
    <property type="evidence" value="ECO:0007669"/>
    <property type="project" value="TreeGrafter"/>
</dbReference>
<keyword evidence="5" id="KW-0479">Metal-binding</keyword>
<gene>
    <name evidence="6" type="ORF">HNR38_000304</name>
</gene>
<dbReference type="PANTHER" id="PTHR23407">
    <property type="entry name" value="ATPASE INHIBITOR/5-FORMYLTETRAHYDROFOLATE CYCLO-LIGASE"/>
    <property type="match status" value="1"/>
</dbReference>
<name>A0A840UF85_9GAMM</name>
<comment type="catalytic activity">
    <reaction evidence="5">
        <text>(6S)-5-formyl-5,6,7,8-tetrahydrofolate + ATP = (6R)-5,10-methenyltetrahydrofolate + ADP + phosphate</text>
        <dbReference type="Rhea" id="RHEA:10488"/>
        <dbReference type="ChEBI" id="CHEBI:30616"/>
        <dbReference type="ChEBI" id="CHEBI:43474"/>
        <dbReference type="ChEBI" id="CHEBI:57455"/>
        <dbReference type="ChEBI" id="CHEBI:57457"/>
        <dbReference type="ChEBI" id="CHEBI:456216"/>
        <dbReference type="EC" id="6.3.3.2"/>
    </reaction>
</comment>
<dbReference type="InterPro" id="IPR002698">
    <property type="entry name" value="FTHF_cligase"/>
</dbReference>
<feature type="binding site" evidence="4">
    <location>
        <position position="70"/>
    </location>
    <ligand>
        <name>substrate</name>
    </ligand>
</feature>
<evidence type="ECO:0000256" key="4">
    <source>
        <dbReference type="PIRSR" id="PIRSR006806-1"/>
    </source>
</evidence>
<evidence type="ECO:0000256" key="2">
    <source>
        <dbReference type="ARBA" id="ARBA00022741"/>
    </source>
</evidence>
<keyword evidence="7" id="KW-1185">Reference proteome</keyword>